<dbReference type="HOGENOM" id="CLU_508066_0_0_1"/>
<evidence type="ECO:0000256" key="2">
    <source>
        <dbReference type="SAM" id="Phobius"/>
    </source>
</evidence>
<accession>A0A066X4H7</accession>
<evidence type="ECO:0000256" key="1">
    <source>
        <dbReference type="SAM" id="MobiDB-lite"/>
    </source>
</evidence>
<dbReference type="EMBL" id="JMSE01001323">
    <property type="protein sequence ID" value="KDN62579.1"/>
    <property type="molecule type" value="Genomic_DNA"/>
</dbReference>
<name>A0A066X4H7_COLSU</name>
<keyword evidence="2" id="KW-0812">Transmembrane</keyword>
<feature type="compositionally biased region" description="Basic and acidic residues" evidence="1">
    <location>
        <begin position="30"/>
        <end position="39"/>
    </location>
</feature>
<evidence type="ECO:0000313" key="4">
    <source>
        <dbReference type="Proteomes" id="UP000027238"/>
    </source>
</evidence>
<gene>
    <name evidence="3" type="ORF">CSUB01_04603</name>
</gene>
<keyword evidence="4" id="KW-1185">Reference proteome</keyword>
<dbReference type="Proteomes" id="UP000027238">
    <property type="component" value="Unassembled WGS sequence"/>
</dbReference>
<protein>
    <submittedName>
        <fullName evidence="3">Uncharacterized protein</fullName>
    </submittedName>
</protein>
<keyword evidence="2" id="KW-0472">Membrane</keyword>
<reference evidence="4" key="1">
    <citation type="journal article" date="2014" name="Genome Announc.">
        <title>Draft genome sequence of Colletotrichum sublineola, a destructive pathogen of cultivated sorghum.</title>
        <authorList>
            <person name="Baroncelli R."/>
            <person name="Sanz-Martin J.M."/>
            <person name="Rech G.E."/>
            <person name="Sukno S.A."/>
            <person name="Thon M.R."/>
        </authorList>
    </citation>
    <scope>NUCLEOTIDE SEQUENCE [LARGE SCALE GENOMIC DNA]</scope>
    <source>
        <strain evidence="4">TX430BB</strain>
    </source>
</reference>
<proteinExistence type="predicted"/>
<feature type="transmembrane region" description="Helical" evidence="2">
    <location>
        <begin position="179"/>
        <end position="197"/>
    </location>
</feature>
<sequence length="536" mass="57887">MPPSRPSDNSGKNAGMISPAEAERMRKRMDRSIQKKQRESQGGSDQQTHKPKTNPPDPGTEPSKVTDVNTTETDLVPSPIGIDDAAAVAPTSSSGPKPPCHTTNNTQYNAPVQVNHQTTTTTTTTNNHNYYETSSAHVQGNKSCPGGGPGRLLTKSAGFAAEVVCALVARVCRIVCRNLSPFSIAVLCVIFLGLWGFQAVSKALGRWTWLPLSWGGGPSPPSPSLTVTVPPLGVSVGGGGGPPSSIPTEKSLIFPYARGVRQLLADVQRSSLNRDTSDIVVLYDQYAMLGAQIDSAWAEALSVLLTRMRSELGDMEHLPAAAVGEGTWWWWWWWWSRIGLGTHPAISMGQRRVRRFVEIIITGQRIVQEAKRDLGSEYRPGQDQGQDGVDGGGGPAVVMNKITQSLCTWADILDSEAEAGGEASSPEARVAAGQPHYPTLGEEEAQRGAGNDAAAVCGILERNRDGRVKERIEVLDAFQSLLDEGLLGRWSLEEDLEAANGWFGADRDALASIERRMIEVYRACYAFVGKVFMRRG</sequence>
<organism evidence="3 4">
    <name type="scientific">Colletotrichum sublineola</name>
    <name type="common">Sorghum anthracnose fungus</name>
    <dbReference type="NCBI Taxonomy" id="1173701"/>
    <lineage>
        <taxon>Eukaryota</taxon>
        <taxon>Fungi</taxon>
        <taxon>Dikarya</taxon>
        <taxon>Ascomycota</taxon>
        <taxon>Pezizomycotina</taxon>
        <taxon>Sordariomycetes</taxon>
        <taxon>Hypocreomycetidae</taxon>
        <taxon>Glomerellales</taxon>
        <taxon>Glomerellaceae</taxon>
        <taxon>Colletotrichum</taxon>
        <taxon>Colletotrichum graminicola species complex</taxon>
    </lineage>
</organism>
<feature type="region of interest" description="Disordered" evidence="1">
    <location>
        <begin position="1"/>
        <end position="107"/>
    </location>
</feature>
<feature type="compositionally biased region" description="Polar residues" evidence="1">
    <location>
        <begin position="1"/>
        <end position="12"/>
    </location>
</feature>
<dbReference type="OrthoDB" id="10594140at2759"/>
<evidence type="ECO:0000313" key="3">
    <source>
        <dbReference type="EMBL" id="KDN62579.1"/>
    </source>
</evidence>
<keyword evidence="2" id="KW-1133">Transmembrane helix</keyword>
<comment type="caution">
    <text evidence="3">The sequence shown here is derived from an EMBL/GenBank/DDBJ whole genome shotgun (WGS) entry which is preliminary data.</text>
</comment>
<feature type="compositionally biased region" description="Polar residues" evidence="1">
    <location>
        <begin position="90"/>
        <end position="107"/>
    </location>
</feature>
<dbReference type="AlphaFoldDB" id="A0A066X4H7"/>